<comment type="caution">
    <text evidence="2">The sequence shown here is derived from an EMBL/GenBank/DDBJ whole genome shotgun (WGS) entry which is preliminary data.</text>
</comment>
<evidence type="ECO:0000313" key="2">
    <source>
        <dbReference type="EMBL" id="RAU23154.1"/>
    </source>
</evidence>
<dbReference type="OrthoDB" id="7349395at2"/>
<dbReference type="Proteomes" id="UP000251075">
    <property type="component" value="Unassembled WGS sequence"/>
</dbReference>
<dbReference type="RefSeq" id="WP_112142351.1">
    <property type="nucleotide sequence ID" value="NZ_PGTO01000002.1"/>
</dbReference>
<organism evidence="2 3">
    <name type="scientific">Paramagnetospirillum kuznetsovii</name>
    <dbReference type="NCBI Taxonomy" id="2053833"/>
    <lineage>
        <taxon>Bacteria</taxon>
        <taxon>Pseudomonadati</taxon>
        <taxon>Pseudomonadota</taxon>
        <taxon>Alphaproteobacteria</taxon>
        <taxon>Rhodospirillales</taxon>
        <taxon>Magnetospirillaceae</taxon>
        <taxon>Paramagnetospirillum</taxon>
    </lineage>
</organism>
<name>A0A364P1F0_9PROT</name>
<feature type="signal peptide" evidence="1">
    <location>
        <begin position="1"/>
        <end position="19"/>
    </location>
</feature>
<evidence type="ECO:0000313" key="3">
    <source>
        <dbReference type="Proteomes" id="UP000251075"/>
    </source>
</evidence>
<protein>
    <submittedName>
        <fullName evidence="2">Uncharacterized protein</fullName>
    </submittedName>
</protein>
<dbReference type="AlphaFoldDB" id="A0A364P1F0"/>
<keyword evidence="1" id="KW-0732">Signal</keyword>
<evidence type="ECO:0000256" key="1">
    <source>
        <dbReference type="SAM" id="SignalP"/>
    </source>
</evidence>
<proteinExistence type="predicted"/>
<keyword evidence="3" id="KW-1185">Reference proteome</keyword>
<dbReference type="NCBIfam" id="NF047650">
    <property type="entry name" value="lipo_NMCC_0638"/>
    <property type="match status" value="1"/>
</dbReference>
<accession>A0A364P1F0</accession>
<feature type="chain" id="PRO_5016710396" evidence="1">
    <location>
        <begin position="20"/>
        <end position="202"/>
    </location>
</feature>
<gene>
    <name evidence="2" type="ORF">CU669_03045</name>
</gene>
<sequence>MRILFACVLFLAATLPAAAQTSGDYRLRDETSRLAVAVLGKVCLMNLGDINAVITAASPTGEFGFVEAPEDVAKGILQGRTGYVRVLRRPGLGAVTLIVSHDGICSVWSEFADITAMQRHLMAMVEKGGLKGGAQLLALDARDTDGVRVNDYYLMPSGWYAAQLGKRYNDDGSQPLALVTSISPPGRRPMEGALVVSRPLKQ</sequence>
<reference evidence="2 3" key="1">
    <citation type="submission" date="2017-11" db="EMBL/GenBank/DDBJ databases">
        <title>Draft genome sequence of magnetotactic bacterium Magnetospirillum kuznetsovii LBB-42.</title>
        <authorList>
            <person name="Grouzdev D.S."/>
            <person name="Rysina M.S."/>
            <person name="Baslerov R.V."/>
            <person name="Koziaeva V."/>
        </authorList>
    </citation>
    <scope>NUCLEOTIDE SEQUENCE [LARGE SCALE GENOMIC DNA]</scope>
    <source>
        <strain evidence="2 3">LBB-42</strain>
    </source>
</reference>
<dbReference type="EMBL" id="PGTO01000002">
    <property type="protein sequence ID" value="RAU23154.1"/>
    <property type="molecule type" value="Genomic_DNA"/>
</dbReference>